<dbReference type="AlphaFoldDB" id="A0A0F8ZJ88"/>
<proteinExistence type="predicted"/>
<protein>
    <submittedName>
        <fullName evidence="1">Uncharacterized protein</fullName>
    </submittedName>
</protein>
<reference evidence="1" key="1">
    <citation type="journal article" date="2015" name="Nature">
        <title>Complex archaea that bridge the gap between prokaryotes and eukaryotes.</title>
        <authorList>
            <person name="Spang A."/>
            <person name="Saw J.H."/>
            <person name="Jorgensen S.L."/>
            <person name="Zaremba-Niedzwiedzka K."/>
            <person name="Martijn J."/>
            <person name="Lind A.E."/>
            <person name="van Eijk R."/>
            <person name="Schleper C."/>
            <person name="Guy L."/>
            <person name="Ettema T.J."/>
        </authorList>
    </citation>
    <scope>NUCLEOTIDE SEQUENCE</scope>
</reference>
<sequence length="70" mass="7946">MSEEVDRKLYAHYKGLTEGAMKTGNSVRDKLIVSDAKKHLADLVNKTKKNNPNFVFEDKPKVETKPKVSK</sequence>
<evidence type="ECO:0000313" key="1">
    <source>
        <dbReference type="EMBL" id="KKK66479.1"/>
    </source>
</evidence>
<accession>A0A0F8ZJ88</accession>
<gene>
    <name evidence="1" type="ORF">LCGC14_2963680</name>
</gene>
<organism evidence="1">
    <name type="scientific">marine sediment metagenome</name>
    <dbReference type="NCBI Taxonomy" id="412755"/>
    <lineage>
        <taxon>unclassified sequences</taxon>
        <taxon>metagenomes</taxon>
        <taxon>ecological metagenomes</taxon>
    </lineage>
</organism>
<name>A0A0F8ZJ88_9ZZZZ</name>
<comment type="caution">
    <text evidence="1">The sequence shown here is derived from an EMBL/GenBank/DDBJ whole genome shotgun (WGS) entry which is preliminary data.</text>
</comment>
<dbReference type="EMBL" id="LAZR01060058">
    <property type="protein sequence ID" value="KKK66479.1"/>
    <property type="molecule type" value="Genomic_DNA"/>
</dbReference>